<keyword evidence="1" id="KW-0175">Coiled coil</keyword>
<feature type="region of interest" description="Disordered" evidence="2">
    <location>
        <begin position="1"/>
        <end position="21"/>
    </location>
</feature>
<keyword evidence="4" id="KW-1185">Reference proteome</keyword>
<evidence type="ECO:0000256" key="1">
    <source>
        <dbReference type="SAM" id="Coils"/>
    </source>
</evidence>
<reference evidence="3" key="1">
    <citation type="journal article" date="2020" name="Stud. Mycol.">
        <title>101 Dothideomycetes genomes: a test case for predicting lifestyles and emergence of pathogens.</title>
        <authorList>
            <person name="Haridas S."/>
            <person name="Albert R."/>
            <person name="Binder M."/>
            <person name="Bloem J."/>
            <person name="Labutti K."/>
            <person name="Salamov A."/>
            <person name="Andreopoulos B."/>
            <person name="Baker S."/>
            <person name="Barry K."/>
            <person name="Bills G."/>
            <person name="Bluhm B."/>
            <person name="Cannon C."/>
            <person name="Castanera R."/>
            <person name="Culley D."/>
            <person name="Daum C."/>
            <person name="Ezra D."/>
            <person name="Gonzalez J."/>
            <person name="Henrissat B."/>
            <person name="Kuo A."/>
            <person name="Liang C."/>
            <person name="Lipzen A."/>
            <person name="Lutzoni F."/>
            <person name="Magnuson J."/>
            <person name="Mondo S."/>
            <person name="Nolan M."/>
            <person name="Ohm R."/>
            <person name="Pangilinan J."/>
            <person name="Park H.-J."/>
            <person name="Ramirez L."/>
            <person name="Alfaro M."/>
            <person name="Sun H."/>
            <person name="Tritt A."/>
            <person name="Yoshinaga Y."/>
            <person name="Zwiers L.-H."/>
            <person name="Turgeon B."/>
            <person name="Goodwin S."/>
            <person name="Spatafora J."/>
            <person name="Crous P."/>
            <person name="Grigoriev I."/>
        </authorList>
    </citation>
    <scope>NUCLEOTIDE SEQUENCE</scope>
    <source>
        <strain evidence="3">CBS 122681</strain>
    </source>
</reference>
<evidence type="ECO:0000313" key="3">
    <source>
        <dbReference type="EMBL" id="KAF2662806.1"/>
    </source>
</evidence>
<gene>
    <name evidence="3" type="ORF">K491DRAFT_2913</name>
</gene>
<feature type="coiled-coil region" evidence="1">
    <location>
        <begin position="178"/>
        <end position="219"/>
    </location>
</feature>
<feature type="coiled-coil region" evidence="1">
    <location>
        <begin position="60"/>
        <end position="87"/>
    </location>
</feature>
<evidence type="ECO:0000256" key="2">
    <source>
        <dbReference type="SAM" id="MobiDB-lite"/>
    </source>
</evidence>
<name>A0A6A6TTN9_9PLEO</name>
<protein>
    <submittedName>
        <fullName evidence="3">Uncharacterized protein</fullName>
    </submittedName>
</protein>
<organism evidence="3 4">
    <name type="scientific">Lophiostoma macrostomum CBS 122681</name>
    <dbReference type="NCBI Taxonomy" id="1314788"/>
    <lineage>
        <taxon>Eukaryota</taxon>
        <taxon>Fungi</taxon>
        <taxon>Dikarya</taxon>
        <taxon>Ascomycota</taxon>
        <taxon>Pezizomycotina</taxon>
        <taxon>Dothideomycetes</taxon>
        <taxon>Pleosporomycetidae</taxon>
        <taxon>Pleosporales</taxon>
        <taxon>Lophiostomataceae</taxon>
        <taxon>Lophiostoma</taxon>
    </lineage>
</organism>
<dbReference type="AlphaFoldDB" id="A0A6A6TTN9"/>
<evidence type="ECO:0000313" key="4">
    <source>
        <dbReference type="Proteomes" id="UP000799324"/>
    </source>
</evidence>
<dbReference type="Proteomes" id="UP000799324">
    <property type="component" value="Unassembled WGS sequence"/>
</dbReference>
<proteinExistence type="predicted"/>
<dbReference type="EMBL" id="MU004288">
    <property type="protein sequence ID" value="KAF2662806.1"/>
    <property type="molecule type" value="Genomic_DNA"/>
</dbReference>
<dbReference type="OrthoDB" id="3647228at2759"/>
<accession>A0A6A6TTN9</accession>
<sequence length="263" mass="29592">MASMANPPGNKVQPPIASTPLNPTSLLWGHQLKREHGFLLDRMKTLEKGHQGYDARIRSAEVAANTVKNTAQDIKRLERSLSAIDESDRHRSAWIESAEPRLAKMQEDIDKGKKVQPRVSALEGKHEDLHGEVQRLTSSQSLVTEKIATLERRLQDSGAQKLIKKNDMNDVRVLGQRLQTLEALRKEEKAVARAMQDKIGSLERNLQKYDSKNEQLRVRLEMALSSRHHPFPSSEVSTEHLYSSDPGFVQVPASPQFGVGVKR</sequence>